<evidence type="ECO:0000313" key="6">
    <source>
        <dbReference type="EMBL" id="EEH64826.1"/>
    </source>
</evidence>
<dbReference type="GO" id="GO:0009055">
    <property type="term" value="F:electron transfer activity"/>
    <property type="evidence" value="ECO:0007669"/>
    <property type="project" value="InterPro"/>
</dbReference>
<dbReference type="PANTHER" id="PTHR21294">
    <property type="entry name" value="ELECTRON TRANSFER FLAVOPROTEIN BETA-SUBUNIT"/>
    <property type="match status" value="1"/>
</dbReference>
<gene>
    <name evidence="6" type="ORF">HMPREF0058_2322</name>
</gene>
<dbReference type="InterPro" id="IPR033948">
    <property type="entry name" value="ETF_beta_N"/>
</dbReference>
<accession>C0W8X8</accession>
<dbReference type="Proteomes" id="UP000004778">
    <property type="component" value="Unassembled WGS sequence"/>
</dbReference>
<proteinExistence type="predicted"/>
<dbReference type="EMBL" id="ACFH01000215">
    <property type="protein sequence ID" value="EEH64826.1"/>
    <property type="molecule type" value="Genomic_DNA"/>
</dbReference>
<dbReference type="InterPro" id="IPR014729">
    <property type="entry name" value="Rossmann-like_a/b/a_fold"/>
</dbReference>
<evidence type="ECO:0000256" key="2">
    <source>
        <dbReference type="ARBA" id="ARBA00011355"/>
    </source>
</evidence>
<organism evidence="6 7">
    <name type="scientific">Actinomyces urogenitalis DSM 15434</name>
    <dbReference type="NCBI Taxonomy" id="525246"/>
    <lineage>
        <taxon>Bacteria</taxon>
        <taxon>Bacillati</taxon>
        <taxon>Actinomycetota</taxon>
        <taxon>Actinomycetes</taxon>
        <taxon>Actinomycetales</taxon>
        <taxon>Actinomycetaceae</taxon>
        <taxon>Actinomyces</taxon>
    </lineage>
</organism>
<evidence type="ECO:0000259" key="5">
    <source>
        <dbReference type="SMART" id="SM00893"/>
    </source>
</evidence>
<dbReference type="CDD" id="cd01714">
    <property type="entry name" value="ETF_beta"/>
    <property type="match status" value="1"/>
</dbReference>
<dbReference type="Gene3D" id="3.40.50.620">
    <property type="entry name" value="HUPs"/>
    <property type="match status" value="1"/>
</dbReference>
<dbReference type="SUPFAM" id="SSF52402">
    <property type="entry name" value="Adenine nucleotide alpha hydrolases-like"/>
    <property type="match status" value="1"/>
</dbReference>
<dbReference type="SMART" id="SM00893">
    <property type="entry name" value="ETF"/>
    <property type="match status" value="1"/>
</dbReference>
<evidence type="ECO:0000256" key="1">
    <source>
        <dbReference type="ARBA" id="ARBA00001974"/>
    </source>
</evidence>
<comment type="cofactor">
    <cofactor evidence="1">
        <name>FAD</name>
        <dbReference type="ChEBI" id="CHEBI:57692"/>
    </cofactor>
</comment>
<sequence>MPVIVSVVRGTNNLEAVLCHTYGRLRAFSWPGSWARTGLGHERVRGVRCVSSGLGPLVLGSGYGNLGCMKIVVCIKHVPDVQSDRRMEDGFLVRGEEDVLNELDENAVEAAVSLVEELGGEVVALTMGPEDAEDGLRRALQMGADSGVLVSDESLAGADVVATARTLAAAIARIGGVDPASPREEDQAATGDVDLVITGMASLDSMTSMLPGALAAALGVPALTLASALEASDDGEVLVTRATGTLREVLAAPTPALVSVTDQANEPRYPNFAAMRAAKKKPVDTWDLAELGLEAGAGPAIAVVDSEARPAREAGIIRTDAGEAGRDLAAWLVDNKLV</sequence>
<dbReference type="InterPro" id="IPR012255">
    <property type="entry name" value="ETF_b"/>
</dbReference>
<dbReference type="Pfam" id="PF01012">
    <property type="entry name" value="ETF"/>
    <property type="match status" value="1"/>
</dbReference>
<protein>
    <recommendedName>
        <fullName evidence="4">Electron transfer flavoprotein small subunit</fullName>
    </recommendedName>
</protein>
<evidence type="ECO:0000256" key="4">
    <source>
        <dbReference type="ARBA" id="ARBA00042002"/>
    </source>
</evidence>
<reference evidence="6 7" key="1">
    <citation type="submission" date="2009-01" db="EMBL/GenBank/DDBJ databases">
        <authorList>
            <person name="Qin X."/>
            <person name="Bachman B."/>
            <person name="Battles P."/>
            <person name="Bell A."/>
            <person name="Bess C."/>
            <person name="Bickham C."/>
            <person name="Chaboub L."/>
            <person name="Chen D."/>
            <person name="Coyle M."/>
            <person name="Deiros D.R."/>
            <person name="Dinh H."/>
            <person name="Forbes L."/>
            <person name="Fowler G."/>
            <person name="Francisco L."/>
            <person name="Fu Q."/>
            <person name="Gubbala S."/>
            <person name="Hale W."/>
            <person name="Han Y."/>
            <person name="Hemphill L."/>
            <person name="Highlander S.K."/>
            <person name="Hirani K."/>
            <person name="Hogues M."/>
            <person name="Jackson L."/>
            <person name="Jakkamsetti A."/>
            <person name="Javaid M."/>
            <person name="Jiang H."/>
            <person name="Korchina V."/>
            <person name="Kovar C."/>
            <person name="Lara F."/>
            <person name="Lee S."/>
            <person name="Mata R."/>
            <person name="Mathew T."/>
            <person name="Moen C."/>
            <person name="Morales K."/>
            <person name="Munidasa M."/>
            <person name="Nazareth L."/>
            <person name="Ngo R."/>
            <person name="Nguyen L."/>
            <person name="Okwuonu G."/>
            <person name="Ongeri F."/>
            <person name="Patil S."/>
            <person name="Petrosino J."/>
            <person name="Pham C."/>
            <person name="Pham P."/>
            <person name="Pu L.-L."/>
            <person name="Puazo M."/>
            <person name="Raj R."/>
            <person name="Reid J."/>
            <person name="Rouhana J."/>
            <person name="Saada N."/>
            <person name="Shang Y."/>
            <person name="Simmons D."/>
            <person name="Thornton R."/>
            <person name="Warren J."/>
            <person name="Weissenberger G."/>
            <person name="Zhang J."/>
            <person name="Zhang L."/>
            <person name="Zhou C."/>
            <person name="Zhu D."/>
            <person name="Muzny D."/>
            <person name="Worley K."/>
            <person name="Gibbs R."/>
        </authorList>
    </citation>
    <scope>NUCLEOTIDE SEQUENCE [LARGE SCALE GENOMIC DNA]</scope>
    <source>
        <strain evidence="6 7">DSM 15434</strain>
    </source>
</reference>
<evidence type="ECO:0000256" key="3">
    <source>
        <dbReference type="ARBA" id="ARBA00025649"/>
    </source>
</evidence>
<comment type="caution">
    <text evidence="6">The sequence shown here is derived from an EMBL/GenBank/DDBJ whole genome shotgun (WGS) entry which is preliminary data.</text>
</comment>
<dbReference type="AlphaFoldDB" id="C0W8X8"/>
<comment type="subunit">
    <text evidence="2">Heterodimer of an alpha and a beta subunit.</text>
</comment>
<dbReference type="PANTHER" id="PTHR21294:SF17">
    <property type="entry name" value="PROTEIN FIXA"/>
    <property type="match status" value="1"/>
</dbReference>
<name>C0W8X8_9ACTO</name>
<dbReference type="STRING" id="103621.GCA_001067145_00399"/>
<dbReference type="HOGENOM" id="CLU_060196_2_0_11"/>
<feature type="domain" description="Electron transfer flavoprotein alpha/beta-subunit N-terminal" evidence="5">
    <location>
        <begin position="89"/>
        <end position="295"/>
    </location>
</feature>
<comment type="function">
    <text evidence="3">The electron transfer flavoprotein serves as a specific electron acceptor for other dehydrogenases. It transfers the electrons to the main respiratory chain via ETF-ubiquinone oxidoreductase (ETF dehydrogenase).</text>
</comment>
<evidence type="ECO:0000313" key="7">
    <source>
        <dbReference type="Proteomes" id="UP000004778"/>
    </source>
</evidence>
<dbReference type="InterPro" id="IPR014730">
    <property type="entry name" value="ETF_a/b_N"/>
</dbReference>
<dbReference type="eggNOG" id="COG2086">
    <property type="taxonomic scope" value="Bacteria"/>
</dbReference>
<keyword evidence="7" id="KW-1185">Reference proteome</keyword>